<protein>
    <submittedName>
        <fullName evidence="1">Endonuclease</fullName>
    </submittedName>
</protein>
<dbReference type="AlphaFoldDB" id="A0AAJ3LUG7"/>
<proteinExistence type="predicted"/>
<dbReference type="GO" id="GO:0004519">
    <property type="term" value="F:endonuclease activity"/>
    <property type="evidence" value="ECO:0007669"/>
    <property type="project" value="UniProtKB-KW"/>
</dbReference>
<accession>A0AAJ3LUG7</accession>
<gene>
    <name evidence="1" type="ORF">M997_1452</name>
</gene>
<dbReference type="EMBL" id="LXEV01000018">
    <property type="protein sequence ID" value="OAT47950.1"/>
    <property type="molecule type" value="Genomic_DNA"/>
</dbReference>
<name>A0AAJ3LUG7_PROHU</name>
<comment type="caution">
    <text evidence="1">The sequence shown here is derived from an EMBL/GenBank/DDBJ whole genome shotgun (WGS) entry which is preliminary data.</text>
</comment>
<keyword evidence="1" id="KW-0540">Nuclease</keyword>
<organism evidence="1 2">
    <name type="scientific">Proteus hauseri ATCC 700826</name>
    <dbReference type="NCBI Taxonomy" id="1354271"/>
    <lineage>
        <taxon>Bacteria</taxon>
        <taxon>Pseudomonadati</taxon>
        <taxon>Pseudomonadota</taxon>
        <taxon>Gammaproteobacteria</taxon>
        <taxon>Enterobacterales</taxon>
        <taxon>Morganellaceae</taxon>
        <taxon>Proteus</taxon>
    </lineage>
</organism>
<sequence>MKKNRYESIIEGIFLDKYVDGNDIVEFNRTDIISKSAELDINLPKNIGDVIYSFKYRASLPVSITQKAQNGKEWVIKNIGRSLYCFQQVNYSRILPDMMLSTIKIPDSTPTIVAEHAFNDEQALLTRVRYNRLIDIFTGAVCYSLQNHLRTTVPSVGQIETDEIYVGVDRLGRQFIFPVQAKGGKDELGIVQIEQDFLLCRHKYPNLICRPIATQFISNDKIAIFEFVLENNEVKKLQEKHYLLVGKGQISVDELSNYNF</sequence>
<keyword evidence="1" id="KW-0255">Endonuclease</keyword>
<dbReference type="Proteomes" id="UP000078250">
    <property type="component" value="Unassembled WGS sequence"/>
</dbReference>
<reference evidence="1 2" key="1">
    <citation type="submission" date="2016-04" db="EMBL/GenBank/DDBJ databases">
        <title>ATOL: Assembling a taxonomically balanced genome-scale reconstruction of the evolutionary history of the Enterobacteriaceae.</title>
        <authorList>
            <person name="Plunkett G.III."/>
            <person name="Neeno-Eckwall E.C."/>
            <person name="Glasner J.D."/>
            <person name="Perna N.T."/>
        </authorList>
    </citation>
    <scope>NUCLEOTIDE SEQUENCE [LARGE SCALE GENOMIC DNA]</scope>
    <source>
        <strain evidence="1 2">ATCC 700826</strain>
    </source>
</reference>
<keyword evidence="1" id="KW-0378">Hydrolase</keyword>
<dbReference type="RefSeq" id="WP_064719439.1">
    <property type="nucleotide sequence ID" value="NZ_LXEV01000018.1"/>
</dbReference>
<evidence type="ECO:0000313" key="1">
    <source>
        <dbReference type="EMBL" id="OAT47950.1"/>
    </source>
</evidence>
<evidence type="ECO:0000313" key="2">
    <source>
        <dbReference type="Proteomes" id="UP000078250"/>
    </source>
</evidence>
<keyword evidence="2" id="KW-1185">Reference proteome</keyword>